<keyword evidence="4" id="KW-1185">Reference proteome</keyword>
<dbReference type="RefSeq" id="WP_344927577.1">
    <property type="nucleotide sequence ID" value="NZ_BAABCW010000008.1"/>
</dbReference>
<dbReference type="Proteomes" id="UP001500459">
    <property type="component" value="Unassembled WGS sequence"/>
</dbReference>
<feature type="compositionally biased region" description="Basic and acidic residues" evidence="2">
    <location>
        <begin position="510"/>
        <end position="531"/>
    </location>
</feature>
<organism evidence="3 4">
    <name type="scientific">Aquimarina addita</name>
    <dbReference type="NCBI Taxonomy" id="870485"/>
    <lineage>
        <taxon>Bacteria</taxon>
        <taxon>Pseudomonadati</taxon>
        <taxon>Bacteroidota</taxon>
        <taxon>Flavobacteriia</taxon>
        <taxon>Flavobacteriales</taxon>
        <taxon>Flavobacteriaceae</taxon>
        <taxon>Aquimarina</taxon>
    </lineage>
</organism>
<evidence type="ECO:0000313" key="3">
    <source>
        <dbReference type="EMBL" id="GAA3509797.1"/>
    </source>
</evidence>
<dbReference type="EMBL" id="BAABCW010000008">
    <property type="protein sequence ID" value="GAA3509797.1"/>
    <property type="molecule type" value="Genomic_DNA"/>
</dbReference>
<feature type="coiled-coil region" evidence="1">
    <location>
        <begin position="411"/>
        <end position="445"/>
    </location>
</feature>
<accession>A0ABP6UKE5</accession>
<comment type="caution">
    <text evidence="3">The sequence shown here is derived from an EMBL/GenBank/DDBJ whole genome shotgun (WGS) entry which is preliminary data.</text>
</comment>
<dbReference type="InterPro" id="IPR025460">
    <property type="entry name" value="DUF4280"/>
</dbReference>
<feature type="coiled-coil region" evidence="1">
    <location>
        <begin position="199"/>
        <end position="226"/>
    </location>
</feature>
<sequence>MSQQPTSSPEAEEPAMVEKRISYEGFQIKCDKCKAGKELISMKSTTKTVTIDGKPMVTKIDMVPMVNIPPFSTCDNPMISKCVPALTGWLDIAEETVNTEKFTPLVEHSEFTCTLGGGIVTFAPPTAQSAIMGPKKPNIVDQAKAKINGMVNKVADMAKKVTDGIASEVGGMIEGMRPIGQLFDNPTMQNMITGATGALEQANLSKEQLDTQLASLEQKVPEIKSKISDTINGIEVPSLEDMGIFGSELSTEEALVLQQGIMDSTSELEGYFNNEINSASLINLDGNSSGDFTIPTLSDKGPLENWLDQKKQEQANLDNIAAAEYGSMTEQITTINKDATFDNGDDSKEALSLLYSLYIPSQAGPIPIPGDGEVSDLLTNKAKDEAQNYVDNKINTSKATLNATIQNELDEELKELGYDKAQKEIDELQQKSGDLQKDMDKAEKWLGRMDNYDDFIDGLKTKYTDKITGAYGEAAKKAGANLGLLNVSLDGMSFIVDGLPPGDVVTMVKAKQEKNKKDEEDDSNKNKDGDAKGGALSRSDKEPSLKAYWGSPQTI</sequence>
<evidence type="ECO:0000256" key="2">
    <source>
        <dbReference type="SAM" id="MobiDB-lite"/>
    </source>
</evidence>
<evidence type="ECO:0000313" key="4">
    <source>
        <dbReference type="Proteomes" id="UP001500459"/>
    </source>
</evidence>
<evidence type="ECO:0000256" key="1">
    <source>
        <dbReference type="SAM" id="Coils"/>
    </source>
</evidence>
<name>A0ABP6UKE5_9FLAO</name>
<gene>
    <name evidence="3" type="ORF">GCM10022393_23350</name>
</gene>
<keyword evidence="1" id="KW-0175">Coiled coil</keyword>
<dbReference type="Pfam" id="PF14107">
    <property type="entry name" value="DUF4280"/>
    <property type="match status" value="1"/>
</dbReference>
<evidence type="ECO:0008006" key="5">
    <source>
        <dbReference type="Google" id="ProtNLM"/>
    </source>
</evidence>
<reference evidence="4" key="1">
    <citation type="journal article" date="2019" name="Int. J. Syst. Evol. Microbiol.">
        <title>The Global Catalogue of Microorganisms (GCM) 10K type strain sequencing project: providing services to taxonomists for standard genome sequencing and annotation.</title>
        <authorList>
            <consortium name="The Broad Institute Genomics Platform"/>
            <consortium name="The Broad Institute Genome Sequencing Center for Infectious Disease"/>
            <person name="Wu L."/>
            <person name="Ma J."/>
        </authorList>
    </citation>
    <scope>NUCLEOTIDE SEQUENCE [LARGE SCALE GENOMIC DNA]</scope>
    <source>
        <strain evidence="4">JCM 17106</strain>
    </source>
</reference>
<protein>
    <recommendedName>
        <fullName evidence="5">DUF4280 domain-containing protein</fullName>
    </recommendedName>
</protein>
<feature type="region of interest" description="Disordered" evidence="2">
    <location>
        <begin position="510"/>
        <end position="555"/>
    </location>
</feature>
<proteinExistence type="predicted"/>